<feature type="region of interest" description="Disordered" evidence="1">
    <location>
        <begin position="1"/>
        <end position="21"/>
    </location>
</feature>
<proteinExistence type="predicted"/>
<keyword evidence="2" id="KW-0812">Transmembrane</keyword>
<keyword evidence="2" id="KW-1133">Transmembrane helix</keyword>
<evidence type="ECO:0000313" key="4">
    <source>
        <dbReference type="Proteomes" id="UP000324222"/>
    </source>
</evidence>
<dbReference type="EMBL" id="VSRR010029813">
    <property type="protein sequence ID" value="MPC69676.1"/>
    <property type="molecule type" value="Genomic_DNA"/>
</dbReference>
<dbReference type="Proteomes" id="UP000324222">
    <property type="component" value="Unassembled WGS sequence"/>
</dbReference>
<evidence type="ECO:0000256" key="1">
    <source>
        <dbReference type="SAM" id="MobiDB-lite"/>
    </source>
</evidence>
<feature type="transmembrane region" description="Helical" evidence="2">
    <location>
        <begin position="76"/>
        <end position="98"/>
    </location>
</feature>
<comment type="caution">
    <text evidence="3">The sequence shown here is derived from an EMBL/GenBank/DDBJ whole genome shotgun (WGS) entry which is preliminary data.</text>
</comment>
<feature type="compositionally biased region" description="Polar residues" evidence="1">
    <location>
        <begin position="1"/>
        <end position="17"/>
    </location>
</feature>
<feature type="region of interest" description="Disordered" evidence="1">
    <location>
        <begin position="43"/>
        <end position="71"/>
    </location>
</feature>
<organism evidence="3 4">
    <name type="scientific">Portunus trituberculatus</name>
    <name type="common">Swimming crab</name>
    <name type="synonym">Neptunus trituberculatus</name>
    <dbReference type="NCBI Taxonomy" id="210409"/>
    <lineage>
        <taxon>Eukaryota</taxon>
        <taxon>Metazoa</taxon>
        <taxon>Ecdysozoa</taxon>
        <taxon>Arthropoda</taxon>
        <taxon>Crustacea</taxon>
        <taxon>Multicrustacea</taxon>
        <taxon>Malacostraca</taxon>
        <taxon>Eumalacostraca</taxon>
        <taxon>Eucarida</taxon>
        <taxon>Decapoda</taxon>
        <taxon>Pleocyemata</taxon>
        <taxon>Brachyura</taxon>
        <taxon>Eubrachyura</taxon>
        <taxon>Portunoidea</taxon>
        <taxon>Portunidae</taxon>
        <taxon>Portuninae</taxon>
        <taxon>Portunus</taxon>
    </lineage>
</organism>
<keyword evidence="2" id="KW-0472">Membrane</keyword>
<protein>
    <submittedName>
        <fullName evidence="3">Uncharacterized protein</fullName>
    </submittedName>
</protein>
<evidence type="ECO:0000313" key="3">
    <source>
        <dbReference type="EMBL" id="MPC69676.1"/>
    </source>
</evidence>
<accession>A0A5B7HIC2</accession>
<sequence>MTTSPSFSSTFGAVTSKATREGVVEGGKWRAKFLVSLWKVVTRRTASRQRPAPPAASRGTGRDTQRGGPIMPSPDVFPVAVITWELFSNLLFCFAFSVSP</sequence>
<evidence type="ECO:0000256" key="2">
    <source>
        <dbReference type="SAM" id="Phobius"/>
    </source>
</evidence>
<keyword evidence="4" id="KW-1185">Reference proteome</keyword>
<gene>
    <name evidence="3" type="ORF">E2C01_063906</name>
</gene>
<dbReference type="AlphaFoldDB" id="A0A5B7HIC2"/>
<reference evidence="3 4" key="1">
    <citation type="submission" date="2019-05" db="EMBL/GenBank/DDBJ databases">
        <title>Another draft genome of Portunus trituberculatus and its Hox gene families provides insights of decapod evolution.</title>
        <authorList>
            <person name="Jeong J.-H."/>
            <person name="Song I."/>
            <person name="Kim S."/>
            <person name="Choi T."/>
            <person name="Kim D."/>
            <person name="Ryu S."/>
            <person name="Kim W."/>
        </authorList>
    </citation>
    <scope>NUCLEOTIDE SEQUENCE [LARGE SCALE GENOMIC DNA]</scope>
    <source>
        <tissue evidence="3">Muscle</tissue>
    </source>
</reference>
<name>A0A5B7HIC2_PORTR</name>